<dbReference type="InterPro" id="IPR011051">
    <property type="entry name" value="RmlC_Cupin_sf"/>
</dbReference>
<reference evidence="3 4" key="1">
    <citation type="submission" date="2016-10" db="EMBL/GenBank/DDBJ databases">
        <authorList>
            <person name="de Groot N.N."/>
        </authorList>
    </citation>
    <scope>NUCLEOTIDE SEQUENCE [LARGE SCALE GENOMIC DNA]</scope>
    <source>
        <strain evidence="3 4">DSM 12130</strain>
    </source>
</reference>
<dbReference type="GO" id="GO:0046872">
    <property type="term" value="F:metal ion binding"/>
    <property type="evidence" value="ECO:0007669"/>
    <property type="project" value="UniProtKB-KW"/>
</dbReference>
<dbReference type="STRING" id="91360.SAMN05660330_00623"/>
<dbReference type="OrthoDB" id="9804028at2"/>
<evidence type="ECO:0000313" key="3">
    <source>
        <dbReference type="EMBL" id="SDO59252.1"/>
    </source>
</evidence>
<organism evidence="3 4">
    <name type="scientific">Desulforhopalus singaporensis</name>
    <dbReference type="NCBI Taxonomy" id="91360"/>
    <lineage>
        <taxon>Bacteria</taxon>
        <taxon>Pseudomonadati</taxon>
        <taxon>Thermodesulfobacteriota</taxon>
        <taxon>Desulfobulbia</taxon>
        <taxon>Desulfobulbales</taxon>
        <taxon>Desulfocapsaceae</taxon>
        <taxon>Desulforhopalus</taxon>
    </lineage>
</organism>
<dbReference type="PANTHER" id="PTHR35848:SF6">
    <property type="entry name" value="CUPIN TYPE-2 DOMAIN-CONTAINING PROTEIN"/>
    <property type="match status" value="1"/>
</dbReference>
<accession>A0A1H0KTY4</accession>
<keyword evidence="4" id="KW-1185">Reference proteome</keyword>
<dbReference type="InterPro" id="IPR051610">
    <property type="entry name" value="GPI/OXD"/>
</dbReference>
<evidence type="ECO:0000256" key="1">
    <source>
        <dbReference type="ARBA" id="ARBA00022723"/>
    </source>
</evidence>
<name>A0A1H0KTY4_9BACT</name>
<dbReference type="EMBL" id="FNJI01000003">
    <property type="protein sequence ID" value="SDO59252.1"/>
    <property type="molecule type" value="Genomic_DNA"/>
</dbReference>
<gene>
    <name evidence="3" type="ORF">SAMN05660330_00623</name>
</gene>
<keyword evidence="1" id="KW-0479">Metal-binding</keyword>
<dbReference type="InterPro" id="IPR013096">
    <property type="entry name" value="Cupin_2"/>
</dbReference>
<protein>
    <submittedName>
        <fullName evidence="3">Cupin domain-containing protein</fullName>
    </submittedName>
</protein>
<dbReference type="InterPro" id="IPR014710">
    <property type="entry name" value="RmlC-like_jellyroll"/>
</dbReference>
<dbReference type="PANTHER" id="PTHR35848">
    <property type="entry name" value="OXALATE-BINDING PROTEIN"/>
    <property type="match status" value="1"/>
</dbReference>
<dbReference type="RefSeq" id="WP_092219664.1">
    <property type="nucleotide sequence ID" value="NZ_FNJI01000003.1"/>
</dbReference>
<dbReference type="AlphaFoldDB" id="A0A1H0KTY4"/>
<evidence type="ECO:0000259" key="2">
    <source>
        <dbReference type="Pfam" id="PF07883"/>
    </source>
</evidence>
<sequence length="157" mass="17953">MRKKFTKCHFDFDNLPWLTSPRKQLELEAVALGFINIGPNEGYTFTHTHRQQEEVYMVIKGEGLLQLDDELLPIAEGDVVRVSHDTRRALKAEGRGLFVICCGGVDHGFPKNPNARYLIDDGVPDYDDIPSWYKGDQEVVERNSRLKQRLAKPGKKK</sequence>
<dbReference type="Gene3D" id="2.60.120.10">
    <property type="entry name" value="Jelly Rolls"/>
    <property type="match status" value="1"/>
</dbReference>
<dbReference type="SUPFAM" id="SSF51182">
    <property type="entry name" value="RmlC-like cupins"/>
    <property type="match status" value="1"/>
</dbReference>
<dbReference type="Proteomes" id="UP000199073">
    <property type="component" value="Unassembled WGS sequence"/>
</dbReference>
<proteinExistence type="predicted"/>
<feature type="domain" description="Cupin type-2" evidence="2">
    <location>
        <begin position="35"/>
        <end position="94"/>
    </location>
</feature>
<evidence type="ECO:0000313" key="4">
    <source>
        <dbReference type="Proteomes" id="UP000199073"/>
    </source>
</evidence>
<dbReference type="Pfam" id="PF07883">
    <property type="entry name" value="Cupin_2"/>
    <property type="match status" value="1"/>
</dbReference>